<reference evidence="2 3" key="1">
    <citation type="submission" date="2020-10" db="EMBL/GenBank/DDBJ databases">
        <title>Connecting structure to function with the recovery of over 1000 high-quality activated sludge metagenome-assembled genomes encoding full-length rRNA genes using long-read sequencing.</title>
        <authorList>
            <person name="Singleton C.M."/>
            <person name="Petriglieri F."/>
            <person name="Kristensen J.M."/>
            <person name="Kirkegaard R.H."/>
            <person name="Michaelsen T.Y."/>
            <person name="Andersen M.H."/>
            <person name="Karst S.M."/>
            <person name="Dueholm M.S."/>
            <person name="Nielsen P.H."/>
            <person name="Albertsen M."/>
        </authorList>
    </citation>
    <scope>NUCLEOTIDE SEQUENCE [LARGE SCALE GENOMIC DNA]</scope>
    <source>
        <strain evidence="2">Ribe_18-Q3-R11-54_MAXAC.273</strain>
    </source>
</reference>
<name>A0A9D7XTZ9_9BACT</name>
<evidence type="ECO:0000313" key="2">
    <source>
        <dbReference type="EMBL" id="MBK9984268.1"/>
    </source>
</evidence>
<keyword evidence="1" id="KW-0732">Signal</keyword>
<feature type="chain" id="PRO_5039425798" evidence="1">
    <location>
        <begin position="22"/>
        <end position="899"/>
    </location>
</feature>
<gene>
    <name evidence="2" type="ORF">IPP15_18170</name>
</gene>
<dbReference type="Pfam" id="PF13585">
    <property type="entry name" value="CHU_C"/>
    <property type="match status" value="1"/>
</dbReference>
<dbReference type="InterPro" id="IPR013783">
    <property type="entry name" value="Ig-like_fold"/>
</dbReference>
<evidence type="ECO:0000256" key="1">
    <source>
        <dbReference type="SAM" id="SignalP"/>
    </source>
</evidence>
<dbReference type="NCBIfam" id="TIGR04131">
    <property type="entry name" value="Bac_Flav_CTERM"/>
    <property type="match status" value="1"/>
</dbReference>
<dbReference type="EMBL" id="JADKGY010000029">
    <property type="protein sequence ID" value="MBK9984268.1"/>
    <property type="molecule type" value="Genomic_DNA"/>
</dbReference>
<evidence type="ECO:0000313" key="3">
    <source>
        <dbReference type="Proteomes" id="UP000808337"/>
    </source>
</evidence>
<dbReference type="Gene3D" id="2.60.40.4070">
    <property type="match status" value="1"/>
</dbReference>
<dbReference type="InterPro" id="IPR036116">
    <property type="entry name" value="FN3_sf"/>
</dbReference>
<dbReference type="InterPro" id="IPR026341">
    <property type="entry name" value="T9SS_type_B"/>
</dbReference>
<proteinExistence type="predicted"/>
<dbReference type="SUPFAM" id="SSF49265">
    <property type="entry name" value="Fibronectin type III"/>
    <property type="match status" value="1"/>
</dbReference>
<dbReference type="AlphaFoldDB" id="A0A9D7XTZ9"/>
<feature type="signal peptide" evidence="1">
    <location>
        <begin position="1"/>
        <end position="21"/>
    </location>
</feature>
<comment type="caution">
    <text evidence="2">The sequence shown here is derived from an EMBL/GenBank/DDBJ whole genome shotgun (WGS) entry which is preliminary data.</text>
</comment>
<organism evidence="2 3">
    <name type="scientific">Candidatus Opimibacter skivensis</name>
    <dbReference type="NCBI Taxonomy" id="2982028"/>
    <lineage>
        <taxon>Bacteria</taxon>
        <taxon>Pseudomonadati</taxon>
        <taxon>Bacteroidota</taxon>
        <taxon>Saprospiria</taxon>
        <taxon>Saprospirales</taxon>
        <taxon>Saprospiraceae</taxon>
        <taxon>Candidatus Opimibacter</taxon>
    </lineage>
</organism>
<sequence>MVRHLIIIVFLSFFISGKVCATHNRAGEITIKQTGDLTIEVTVTTYTKTTSTQADRDSVRVFWGDGSSEFIYRTNGEGTPLANNRKLNYYVASHTFPGRATYTISMMDPNRNGGIINVNPPNSEGVPFYIEATYTFLNPQFQGYNNTAILLQQPIDFGCVGQKFIHNPTAYDPDGDSLAFEFIVPLQDSGVNVPNYIFPQNIVPGPNNSMTLDPVTGNLVWDSPQFSGEYNIAFRVKEYRGGVLISSFIRDMQILVLICDNSPPDVEAVDEVCVIAGHHLELNVLITDPDSGQLVAVTAEGGPFEVPGNKAILETGGTGFQSPPVFAKLIWDPQCEHIRDQPYSVIIKGVDNFFDTTGLVDLHSIRIKVIGPPPEDVTLDHASDAFELSWLLPYSCENTTTNYFKGFSIWKRNGSNQFQLDSCDTGLEGRGYTKIASNWKGIKNGRYFFEDKDISNEGSYCYRILAEFAQTTPSGQPYLRVLSIPSEEACLRAKADRPLLTNVSVEATDVTAGKIKIKWIGPETGSIDTFLNPGPYVYQLMRANEIDGINFQPVAGGSFSSPTLSGLKDSLVLDQNLDTRSLGYTYRLDMLTGDPNTLFGSSQAASSVFLMVAPSDEANLLSWKSNTPWDNYEYEIWRSDQGSAFSLITTTEDENYADRQNVVNGLEYCYRIIALGNYGLTSVPSPLINQSQDVCSIPVDNVAPCPPEIEVSNICDQADPGTPADAFINYLTWKETCPDDDIAGYKIFFSPEPGSPMILVGTVNANEHHFEHKPGEKIAGCYSIITFDQKNNESQSSNVVCVNNCPVFELPNAFTPNGDGQNDIFKPLSARFIESIDFKVFNRWGQVVFTTSDPQINWNGTNKSGKDVSDGVYFYTCRAFESQNLPPIVLSGYIELIRG</sequence>
<accession>A0A9D7XTZ9</accession>
<protein>
    <submittedName>
        <fullName evidence="2">Gliding motility-associated C-terminal domain-containing protein</fullName>
    </submittedName>
</protein>
<dbReference type="Gene3D" id="2.60.40.10">
    <property type="entry name" value="Immunoglobulins"/>
    <property type="match status" value="1"/>
</dbReference>
<dbReference type="Proteomes" id="UP000808337">
    <property type="component" value="Unassembled WGS sequence"/>
</dbReference>